<organism evidence="2">
    <name type="scientific">viral metagenome</name>
    <dbReference type="NCBI Taxonomy" id="1070528"/>
    <lineage>
        <taxon>unclassified sequences</taxon>
        <taxon>metagenomes</taxon>
        <taxon>organismal metagenomes</taxon>
    </lineage>
</organism>
<dbReference type="AlphaFoldDB" id="A0A6C0DDJ1"/>
<sequence length="200" mass="22472">MLYSGLPNYPLERGTPVGQAETTNEGPRPFFPPMCVSSHWDPTAIIRKTLPTEYVPQMLDPRPWAKICTEYVTTGEDIPPAHIDADIVMPSGGGTYPIGRYMEAIDKESQLRRLDRPLGTCEKDQFTPNASGDMFNARMLVPKSGAINPGLISEVSFPKVLMMNGPYECRKEMDDINMNLSRNLFNNATKQDRYKRKGQV</sequence>
<protein>
    <submittedName>
        <fullName evidence="2">Uncharacterized protein</fullName>
    </submittedName>
</protein>
<reference evidence="2" key="1">
    <citation type="journal article" date="2020" name="Nature">
        <title>Giant virus diversity and host interactions through global metagenomics.</title>
        <authorList>
            <person name="Schulz F."/>
            <person name="Roux S."/>
            <person name="Paez-Espino D."/>
            <person name="Jungbluth S."/>
            <person name="Walsh D.A."/>
            <person name="Denef V.J."/>
            <person name="McMahon K.D."/>
            <person name="Konstantinidis K.T."/>
            <person name="Eloe-Fadrosh E.A."/>
            <person name="Kyrpides N.C."/>
            <person name="Woyke T."/>
        </authorList>
    </citation>
    <scope>NUCLEOTIDE SEQUENCE</scope>
    <source>
        <strain evidence="2">GVMAG-M-3300023174-137</strain>
    </source>
</reference>
<evidence type="ECO:0000313" key="2">
    <source>
        <dbReference type="EMBL" id="QHT14471.1"/>
    </source>
</evidence>
<feature type="region of interest" description="Disordered" evidence="1">
    <location>
        <begin position="1"/>
        <end position="29"/>
    </location>
</feature>
<accession>A0A6C0DDJ1</accession>
<dbReference type="EMBL" id="MN739584">
    <property type="protein sequence ID" value="QHT14471.1"/>
    <property type="molecule type" value="Genomic_DNA"/>
</dbReference>
<evidence type="ECO:0000256" key="1">
    <source>
        <dbReference type="SAM" id="MobiDB-lite"/>
    </source>
</evidence>
<proteinExistence type="predicted"/>
<name>A0A6C0DDJ1_9ZZZZ</name>